<proteinExistence type="predicted"/>
<name>A0A382GRX4_9ZZZZ</name>
<feature type="domain" description="Calcineurin-like phosphoesterase" evidence="1">
    <location>
        <begin position="1"/>
        <end position="155"/>
    </location>
</feature>
<dbReference type="Gene3D" id="3.60.21.10">
    <property type="match status" value="1"/>
</dbReference>
<dbReference type="SUPFAM" id="SSF56300">
    <property type="entry name" value="Metallo-dependent phosphatases"/>
    <property type="match status" value="1"/>
</dbReference>
<dbReference type="EMBL" id="UINC01056860">
    <property type="protein sequence ID" value="SVB77387.1"/>
    <property type="molecule type" value="Genomic_DNA"/>
</dbReference>
<evidence type="ECO:0000313" key="2">
    <source>
        <dbReference type="EMBL" id="SVB77387.1"/>
    </source>
</evidence>
<protein>
    <recommendedName>
        <fullName evidence="1">Calcineurin-like phosphoesterase domain-containing protein</fullName>
    </recommendedName>
</protein>
<organism evidence="2">
    <name type="scientific">marine metagenome</name>
    <dbReference type="NCBI Taxonomy" id="408172"/>
    <lineage>
        <taxon>unclassified sequences</taxon>
        <taxon>metagenomes</taxon>
        <taxon>ecological metagenomes</taxon>
    </lineage>
</organism>
<accession>A0A382GRX4</accession>
<dbReference type="NCBIfam" id="TIGR00040">
    <property type="entry name" value="yfcE"/>
    <property type="match status" value="1"/>
</dbReference>
<dbReference type="InterPro" id="IPR029052">
    <property type="entry name" value="Metallo-depent_PP-like"/>
</dbReference>
<sequence>MKVLVLSDTHGFVDPSIVELARKADLVVHAGDIGRAEVLDCLTPRHGRVLAVAGNNDTEATWPTSDHATLADLPASIKLDLPGGVLAVEHGHRIWDTANYHARLRLKYPEARAIAYGHTHVRKMDTAKRPWVLNPGVAGRVRTKGGSSCLLLSIKPDRWRVRAYVCA</sequence>
<evidence type="ECO:0000259" key="1">
    <source>
        <dbReference type="Pfam" id="PF12850"/>
    </source>
</evidence>
<dbReference type="InterPro" id="IPR024654">
    <property type="entry name" value="Calcineurin-like_PHP_lpxH"/>
</dbReference>
<dbReference type="Pfam" id="PF12850">
    <property type="entry name" value="Metallophos_2"/>
    <property type="match status" value="1"/>
</dbReference>
<gene>
    <name evidence="2" type="ORF">METZ01_LOCUS230241</name>
</gene>
<dbReference type="InterPro" id="IPR000979">
    <property type="entry name" value="Phosphodiesterase_MJ0936/Vps29"/>
</dbReference>
<dbReference type="AlphaFoldDB" id="A0A382GRX4"/>
<reference evidence="2" key="1">
    <citation type="submission" date="2018-05" db="EMBL/GenBank/DDBJ databases">
        <authorList>
            <person name="Lanie J.A."/>
            <person name="Ng W.-L."/>
            <person name="Kazmierczak K.M."/>
            <person name="Andrzejewski T.M."/>
            <person name="Davidsen T.M."/>
            <person name="Wayne K.J."/>
            <person name="Tettelin H."/>
            <person name="Glass J.I."/>
            <person name="Rusch D."/>
            <person name="Podicherti R."/>
            <person name="Tsui H.-C.T."/>
            <person name="Winkler M.E."/>
        </authorList>
    </citation>
    <scope>NUCLEOTIDE SEQUENCE</scope>
</reference>